<dbReference type="PROSITE" id="PS00217">
    <property type="entry name" value="SUGAR_TRANSPORT_2"/>
    <property type="match status" value="1"/>
</dbReference>
<feature type="domain" description="Major facilitator superfamily (MFS) profile" evidence="7">
    <location>
        <begin position="10"/>
        <end position="398"/>
    </location>
</feature>
<proteinExistence type="predicted"/>
<feature type="transmembrane region" description="Helical" evidence="6">
    <location>
        <begin position="222"/>
        <end position="242"/>
    </location>
</feature>
<feature type="transmembrane region" description="Helical" evidence="6">
    <location>
        <begin position="254"/>
        <end position="275"/>
    </location>
</feature>
<keyword evidence="3 6" id="KW-1133">Transmembrane helix</keyword>
<feature type="transmembrane region" description="Helical" evidence="6">
    <location>
        <begin position="372"/>
        <end position="393"/>
    </location>
</feature>
<feature type="transmembrane region" description="Helical" evidence="6">
    <location>
        <begin position="345"/>
        <end position="366"/>
    </location>
</feature>
<dbReference type="InterPro" id="IPR036259">
    <property type="entry name" value="MFS_trans_sf"/>
</dbReference>
<keyword evidence="2 6" id="KW-0812">Transmembrane</keyword>
<gene>
    <name evidence="8" type="ORF">P3W85_05190</name>
</gene>
<evidence type="ECO:0000256" key="1">
    <source>
        <dbReference type="ARBA" id="ARBA00004141"/>
    </source>
</evidence>
<reference evidence="8 9" key="1">
    <citation type="submission" date="2023-03" db="EMBL/GenBank/DDBJ databases">
        <title>Draft assemblies of triclosan tolerant bacteria isolated from returned activated sludge.</title>
        <authorList>
            <person name="Van Hamelsveld S."/>
        </authorList>
    </citation>
    <scope>NUCLEOTIDE SEQUENCE [LARGE SCALE GENOMIC DNA]</scope>
    <source>
        <strain evidence="8 9">GW210010_S58</strain>
    </source>
</reference>
<comment type="caution">
    <text evidence="8">The sequence shown here is derived from an EMBL/GenBank/DDBJ whole genome shotgun (WGS) entry which is preliminary data.</text>
</comment>
<evidence type="ECO:0000256" key="2">
    <source>
        <dbReference type="ARBA" id="ARBA00022692"/>
    </source>
</evidence>
<protein>
    <submittedName>
        <fullName evidence="8">MFS transporter</fullName>
    </submittedName>
</protein>
<feature type="region of interest" description="Disordered" evidence="5">
    <location>
        <begin position="400"/>
        <end position="420"/>
    </location>
</feature>
<dbReference type="Gene3D" id="1.20.1250.20">
    <property type="entry name" value="MFS general substrate transporter like domains"/>
    <property type="match status" value="2"/>
</dbReference>
<comment type="subcellular location">
    <subcellularLocation>
        <location evidence="1">Membrane</location>
        <topology evidence="1">Multi-pass membrane protein</topology>
    </subcellularLocation>
</comment>
<keyword evidence="4 6" id="KW-0472">Membrane</keyword>
<sequence length="420" mass="44053">MNPYPMKWRVLAGGFLSYMFDAVDIIILAIAMPAIMVSLEISQAQAGLLVTATLLGIGLSSVVMGRYADSHGRRKALLLSLAGFGGLTVAVAFASDWREILVLRFLAGLGLGGVWGIAAAYVNETWPPAQRGRATAFVLSSFSVGASVAAVVAAYLLPGHGWRMLFFVCGSAVSVAWLYVFFRVPESEAWLRQQRLAGNAGQPAPSVRIAELFAPGLARNTLLGTAASACALTAYWGATTWLPTFLVRERGLSVGSMAAFVAVLNAGMFVGYNVFGYLSDRIGKKRAIILSLVGTGVTLPVYVLASDRTTLLLLGPVFAFFMAFAGLIGAYFAELFPTRIRATGAGFCFNVGRGISAFSPLALGWIATMVGFATGIALCGLFFLLAALAVAFLPATGPHAESGPLPDSDPDPRGQAASAS</sequence>
<dbReference type="PANTHER" id="PTHR23508:SF10">
    <property type="entry name" value="CARBOXYLIC ACID TRANSPORTER PROTEIN HOMOLOG"/>
    <property type="match status" value="1"/>
</dbReference>
<evidence type="ECO:0000313" key="9">
    <source>
        <dbReference type="Proteomes" id="UP001216674"/>
    </source>
</evidence>
<evidence type="ECO:0000256" key="5">
    <source>
        <dbReference type="SAM" id="MobiDB-lite"/>
    </source>
</evidence>
<evidence type="ECO:0000259" key="7">
    <source>
        <dbReference type="PROSITE" id="PS50850"/>
    </source>
</evidence>
<feature type="transmembrane region" description="Helical" evidence="6">
    <location>
        <begin position="162"/>
        <end position="182"/>
    </location>
</feature>
<dbReference type="Pfam" id="PF07690">
    <property type="entry name" value="MFS_1"/>
    <property type="match status" value="1"/>
</dbReference>
<feature type="transmembrane region" description="Helical" evidence="6">
    <location>
        <begin position="12"/>
        <end position="32"/>
    </location>
</feature>
<feature type="transmembrane region" description="Helical" evidence="6">
    <location>
        <begin position="44"/>
        <end position="64"/>
    </location>
</feature>
<evidence type="ECO:0000256" key="6">
    <source>
        <dbReference type="SAM" id="Phobius"/>
    </source>
</evidence>
<evidence type="ECO:0000256" key="4">
    <source>
        <dbReference type="ARBA" id="ARBA00023136"/>
    </source>
</evidence>
<feature type="transmembrane region" description="Helical" evidence="6">
    <location>
        <begin position="101"/>
        <end position="122"/>
    </location>
</feature>
<dbReference type="InterPro" id="IPR005829">
    <property type="entry name" value="Sugar_transporter_CS"/>
</dbReference>
<name>A0ABT6AIA4_9BURK</name>
<dbReference type="InterPro" id="IPR011701">
    <property type="entry name" value="MFS"/>
</dbReference>
<dbReference type="PROSITE" id="PS50850">
    <property type="entry name" value="MFS"/>
    <property type="match status" value="1"/>
</dbReference>
<dbReference type="RefSeq" id="WP_276263981.1">
    <property type="nucleotide sequence ID" value="NZ_JARJLM010000090.1"/>
</dbReference>
<feature type="transmembrane region" description="Helical" evidence="6">
    <location>
        <begin position="134"/>
        <end position="156"/>
    </location>
</feature>
<dbReference type="PANTHER" id="PTHR23508">
    <property type="entry name" value="CARBOXYLIC ACID TRANSPORTER PROTEIN HOMOLOG"/>
    <property type="match status" value="1"/>
</dbReference>
<keyword evidence="9" id="KW-1185">Reference proteome</keyword>
<dbReference type="SUPFAM" id="SSF103473">
    <property type="entry name" value="MFS general substrate transporter"/>
    <property type="match status" value="1"/>
</dbReference>
<accession>A0ABT6AIA4</accession>
<feature type="transmembrane region" description="Helical" evidence="6">
    <location>
        <begin position="311"/>
        <end position="333"/>
    </location>
</feature>
<organism evidence="8 9">
    <name type="scientific">Cupriavidus basilensis</name>
    <dbReference type="NCBI Taxonomy" id="68895"/>
    <lineage>
        <taxon>Bacteria</taxon>
        <taxon>Pseudomonadati</taxon>
        <taxon>Pseudomonadota</taxon>
        <taxon>Betaproteobacteria</taxon>
        <taxon>Burkholderiales</taxon>
        <taxon>Burkholderiaceae</taxon>
        <taxon>Cupriavidus</taxon>
    </lineage>
</organism>
<dbReference type="EMBL" id="JARJLM010000090">
    <property type="protein sequence ID" value="MDF3832341.1"/>
    <property type="molecule type" value="Genomic_DNA"/>
</dbReference>
<dbReference type="Proteomes" id="UP001216674">
    <property type="component" value="Unassembled WGS sequence"/>
</dbReference>
<feature type="transmembrane region" description="Helical" evidence="6">
    <location>
        <begin position="76"/>
        <end position="95"/>
    </location>
</feature>
<feature type="transmembrane region" description="Helical" evidence="6">
    <location>
        <begin position="287"/>
        <end position="305"/>
    </location>
</feature>
<dbReference type="InterPro" id="IPR020846">
    <property type="entry name" value="MFS_dom"/>
</dbReference>
<evidence type="ECO:0000256" key="3">
    <source>
        <dbReference type="ARBA" id="ARBA00022989"/>
    </source>
</evidence>
<evidence type="ECO:0000313" key="8">
    <source>
        <dbReference type="EMBL" id="MDF3832341.1"/>
    </source>
</evidence>